<dbReference type="InterPro" id="IPR029069">
    <property type="entry name" value="HotDog_dom_sf"/>
</dbReference>
<dbReference type="OrthoDB" id="4235906at2"/>
<organism evidence="2 3">
    <name type="scientific">Rhizorhabdus dicambivorans</name>
    <dbReference type="NCBI Taxonomy" id="1850238"/>
    <lineage>
        <taxon>Bacteria</taxon>
        <taxon>Pseudomonadati</taxon>
        <taxon>Pseudomonadota</taxon>
        <taxon>Alphaproteobacteria</taxon>
        <taxon>Sphingomonadales</taxon>
        <taxon>Sphingomonadaceae</taxon>
        <taxon>Rhizorhabdus</taxon>
    </lineage>
</organism>
<gene>
    <name evidence="2" type="ORF">COO09_08760</name>
</gene>
<evidence type="ECO:0000259" key="1">
    <source>
        <dbReference type="Pfam" id="PF13452"/>
    </source>
</evidence>
<sequence>MATDGMILGQITDESVALMRQRIGFPNPTLRHGWLDKPHNIYASYDAFRRFAIYGGSDNPFFIDEDYPKATRWGESIAPLGFEGTMGLKRPKQMDPDFERATRSALRGVQLFHSGGENYYYAPITGGQRLYVSKYVEDVQVKTSSFGGKSVVVDNGKCYWNDDDVVLVQGTETFVHIERRRSSDPSDKPRKKPEPIITRYSDEDLAAIDAAYDAEFRRGSDTWYIEDISVGMRLPTMVKGPLTITDLINLFMGAGWYSYGAPPFRLAYESRKLLRGFYSRNEFNAWDAIQRVHWEPGLVKEVGVAGIYDVAVMRQAMLNHYCNNIAGDDAWVYRVKYDLRKFNYIGDTTWIHGVVTEVRVDPVLGPAIEVDLVGINQRGEENIGGSATILVASRQTGLAKLPPPVKPTAHRADDWRTV</sequence>
<dbReference type="RefSeq" id="WP_066960465.1">
    <property type="nucleotide sequence ID" value="NZ_CP023449.1"/>
</dbReference>
<accession>A0A2A4FXP0</accession>
<keyword evidence="3" id="KW-1185">Reference proteome</keyword>
<evidence type="ECO:0000313" key="2">
    <source>
        <dbReference type="EMBL" id="PCE42500.1"/>
    </source>
</evidence>
<proteinExistence type="predicted"/>
<dbReference type="SUPFAM" id="SSF54637">
    <property type="entry name" value="Thioesterase/thiol ester dehydrase-isomerase"/>
    <property type="match status" value="2"/>
</dbReference>
<comment type="caution">
    <text evidence="2">The sequence shown here is derived from an EMBL/GenBank/DDBJ whole genome shotgun (WGS) entry which is preliminary data.</text>
</comment>
<dbReference type="AlphaFoldDB" id="A0A2A4FXP0"/>
<dbReference type="EMBL" id="NWUF01000007">
    <property type="protein sequence ID" value="PCE42500.1"/>
    <property type="molecule type" value="Genomic_DNA"/>
</dbReference>
<reference evidence="2 3" key="1">
    <citation type="submission" date="2017-09" db="EMBL/GenBank/DDBJ databases">
        <title>The Catabolism of 3,6-Dichlorosalicylic acid is Initiated by the Cytochrome P450 Monooxygenase DsmABC in Rhizorhabdus dicambivorans Ndbn-20.</title>
        <authorList>
            <person name="Na L."/>
        </authorList>
    </citation>
    <scope>NUCLEOTIDE SEQUENCE [LARGE SCALE GENOMIC DNA]</scope>
    <source>
        <strain evidence="2 3">Ndbn-20m</strain>
    </source>
</reference>
<dbReference type="Gene3D" id="3.10.129.10">
    <property type="entry name" value="Hotdog Thioesterase"/>
    <property type="match status" value="2"/>
</dbReference>
<evidence type="ECO:0000313" key="3">
    <source>
        <dbReference type="Proteomes" id="UP000218934"/>
    </source>
</evidence>
<dbReference type="Pfam" id="PF13452">
    <property type="entry name" value="FAS1_DH_region"/>
    <property type="match status" value="1"/>
</dbReference>
<protein>
    <recommendedName>
        <fullName evidence="1">FAS1-like dehydratase domain-containing protein</fullName>
    </recommendedName>
</protein>
<feature type="domain" description="FAS1-like dehydratase" evidence="1">
    <location>
        <begin position="47"/>
        <end position="166"/>
    </location>
</feature>
<dbReference type="InterPro" id="IPR039569">
    <property type="entry name" value="FAS1-like_DH_region"/>
</dbReference>
<name>A0A2A4FXP0_9SPHN</name>
<dbReference type="Proteomes" id="UP000218934">
    <property type="component" value="Unassembled WGS sequence"/>
</dbReference>
<dbReference type="KEGG" id="rdi:CMV14_07320"/>